<feature type="domain" description="Cadherin" evidence="10">
    <location>
        <begin position="1030"/>
        <end position="1130"/>
    </location>
</feature>
<gene>
    <name evidence="11" type="ORF">NTJ_03355</name>
</gene>
<dbReference type="Proteomes" id="UP001307889">
    <property type="component" value="Chromosome 2"/>
</dbReference>
<feature type="transmembrane region" description="Helical" evidence="9">
    <location>
        <begin position="2770"/>
        <end position="2794"/>
    </location>
</feature>
<feature type="domain" description="Cadherin" evidence="10">
    <location>
        <begin position="1757"/>
        <end position="1860"/>
    </location>
</feature>
<keyword evidence="2 9" id="KW-0812">Transmembrane</keyword>
<feature type="domain" description="Cadherin" evidence="10">
    <location>
        <begin position="1449"/>
        <end position="1551"/>
    </location>
</feature>
<reference evidence="11 12" key="1">
    <citation type="submission" date="2023-09" db="EMBL/GenBank/DDBJ databases">
        <title>Nesidiocoris tenuis whole genome shotgun sequence.</title>
        <authorList>
            <person name="Shibata T."/>
            <person name="Shimoda M."/>
            <person name="Kobayashi T."/>
            <person name="Uehara T."/>
        </authorList>
    </citation>
    <scope>NUCLEOTIDE SEQUENCE [LARGE SCALE GENOMIC DNA]</scope>
    <source>
        <strain evidence="11 12">Japan</strain>
    </source>
</reference>
<evidence type="ECO:0000313" key="11">
    <source>
        <dbReference type="EMBL" id="BES90547.1"/>
    </source>
</evidence>
<comment type="subcellular location">
    <subcellularLocation>
        <location evidence="1">Membrane</location>
    </subcellularLocation>
</comment>
<dbReference type="CDD" id="cd11304">
    <property type="entry name" value="Cadherin_repeat"/>
    <property type="match status" value="25"/>
</dbReference>
<evidence type="ECO:0000259" key="10">
    <source>
        <dbReference type="PROSITE" id="PS50268"/>
    </source>
</evidence>
<evidence type="ECO:0000256" key="4">
    <source>
        <dbReference type="ARBA" id="ARBA00022837"/>
    </source>
</evidence>
<evidence type="ECO:0000256" key="2">
    <source>
        <dbReference type="ARBA" id="ARBA00022692"/>
    </source>
</evidence>
<feature type="domain" description="Cadherin" evidence="10">
    <location>
        <begin position="1131"/>
        <end position="1240"/>
    </location>
</feature>
<keyword evidence="5 9" id="KW-1133">Transmembrane helix</keyword>
<organism evidence="11 12">
    <name type="scientific">Nesidiocoris tenuis</name>
    <dbReference type="NCBI Taxonomy" id="355587"/>
    <lineage>
        <taxon>Eukaryota</taxon>
        <taxon>Metazoa</taxon>
        <taxon>Ecdysozoa</taxon>
        <taxon>Arthropoda</taxon>
        <taxon>Hexapoda</taxon>
        <taxon>Insecta</taxon>
        <taxon>Pterygota</taxon>
        <taxon>Neoptera</taxon>
        <taxon>Paraneoptera</taxon>
        <taxon>Hemiptera</taxon>
        <taxon>Heteroptera</taxon>
        <taxon>Panheteroptera</taxon>
        <taxon>Cimicomorpha</taxon>
        <taxon>Miridae</taxon>
        <taxon>Dicyphina</taxon>
        <taxon>Nesidiocoris</taxon>
    </lineage>
</organism>
<evidence type="ECO:0000256" key="1">
    <source>
        <dbReference type="ARBA" id="ARBA00004370"/>
    </source>
</evidence>
<feature type="domain" description="Cadherin" evidence="10">
    <location>
        <begin position="709"/>
        <end position="822"/>
    </location>
</feature>
<feature type="domain" description="Cadherin" evidence="10">
    <location>
        <begin position="506"/>
        <end position="610"/>
    </location>
</feature>
<dbReference type="EMBL" id="AP028910">
    <property type="protein sequence ID" value="BES90547.1"/>
    <property type="molecule type" value="Genomic_DNA"/>
</dbReference>
<dbReference type="PROSITE" id="PS50268">
    <property type="entry name" value="CADHERIN_2"/>
    <property type="match status" value="25"/>
</dbReference>
<feature type="domain" description="Cadherin" evidence="10">
    <location>
        <begin position="1861"/>
        <end position="1960"/>
    </location>
</feature>
<keyword evidence="12" id="KW-1185">Reference proteome</keyword>
<keyword evidence="6 9" id="KW-0472">Membrane</keyword>
<feature type="domain" description="Cadherin" evidence="10">
    <location>
        <begin position="1961"/>
        <end position="2062"/>
    </location>
</feature>
<evidence type="ECO:0000256" key="7">
    <source>
        <dbReference type="PROSITE-ProRule" id="PRU00043"/>
    </source>
</evidence>
<protein>
    <submittedName>
        <fullName evidence="11">Laminin G domain</fullName>
    </submittedName>
</protein>
<feature type="domain" description="Cadherin" evidence="10">
    <location>
        <begin position="2497"/>
        <end position="2588"/>
    </location>
</feature>
<dbReference type="PANTHER" id="PTHR24026">
    <property type="entry name" value="FAT ATYPICAL CADHERIN-RELATED"/>
    <property type="match status" value="1"/>
</dbReference>
<accession>A0ABN7AJL8</accession>
<feature type="region of interest" description="Disordered" evidence="8">
    <location>
        <begin position="2935"/>
        <end position="2965"/>
    </location>
</feature>
<feature type="domain" description="Cadherin" evidence="10">
    <location>
        <begin position="55"/>
        <end position="157"/>
    </location>
</feature>
<proteinExistence type="predicted"/>
<feature type="domain" description="Cadherin" evidence="10">
    <location>
        <begin position="2272"/>
        <end position="2376"/>
    </location>
</feature>
<dbReference type="PRINTS" id="PR00205">
    <property type="entry name" value="CADHERIN"/>
</dbReference>
<dbReference type="PANTHER" id="PTHR24026:SF125">
    <property type="entry name" value="FAT-LIKE CADHERIN-RELATED TUMOR SUPPRESSOR HOMOLOG"/>
    <property type="match status" value="1"/>
</dbReference>
<sequence>MILGNIRTLTKLDAESKPHYWITVMATDHGVAPLSSRLEVFLSVTNVNDNVPLTREPVYYPRISENSPANTPVIQLTASDPDSLVITYRITSGNPESCFSIDSHSGLITTTGRKLDRENQAEHILEVAISDDGVPSLSSTTRVVVMVDDENDNSPHFQQNLYLFHIPETIHQESALTQYQGGSSEIDIGSESILANGTWESFPEYDSGERLFRVIAVDQDIGENGALLYEIMEGGRGGKGRFGINPKTGVIYSQHSFRAGQEYDLFVRATDHGFPNRSSISKVSVQVVPLPDESPHPPVVKNPNQKVDVHESDEVGFLVLLVQSEDEDGDALWYKIVDGDPNSEFLVIADKGSILLARQLNWETKNFYNLTISITDGIHTVYTQVYVNVVDINEHRPTFSKPLYTANVSESVTVGTEIIKLSASDLDQDSKVVFSLHSAQSSSSLHHFAVDYLTGAISVIQPLDRETISEHVMTVMVKDQGTPAKKNFARVVVTVHDANDHTPEFSVSLIQGRVFETSPIGITVLTLNAVDKDHGENAEIVYTLSSGNVGNAFTLDPVDGTLHVARELDIGSMTEYMLIVKASDKGSPPLSSTIPVHIMVVMADNAPPRFTRREVAAELYENEPAGTSVKHLDARSTSSLHFEILLGNVDNAFAINPTTGMIYTNNALDYEKIGVYNLTVTATNMAGAKALCHVVVHVLDRNDNAPYFHQAEYRGWINEDATIGSLIFANQTSHLVISASDKDSELNSILQFEIVEPGPRRMFHIDSTTGAVRTIIMVDYEVMPLIIFHVRVTDLGKPRLSSTSLAKVIINIADVNDCGPIFTQASYNASVLIPTYPNIAIIELNATDRDSANLTRLTYSISSGNSENIYSLESGTGIIRVRDPVKGARSSSHKLLVSVSDGKFTDEATVNVRWDRSIDSGLVFQRQMYHGSVLENTTKPITVAVVTVVGNHLNEHLIFTVLNPSPLFEIGITSGALRTTGLRFDREQQEYYQLIIQAKSIESNDRDIRVAHVPVNITVLDINDNCPMFVNLPYYAVVSVDAHKGDVITKVHAVDLDKGENGEVRYELIRGHGELFKVCRKTGEISLKQALEGHNREYQLIIGAYDGGSTPCSTEVTVNVKVMDRSMPIFDKQFYSVSTPENIELHTPLSISIQAESPLGRKLIYSIANGNDFDEFAVDFNTASDSNNGPCGLYTVDELDYEKKKEYDLTVRATDSISGVYADVLVSVLITDVNDCAPAFPSDSYNVSVSEASPFGTILLKVTAYDNDTGANGEVRYSLDKSDTSVADFFYIDTEDGSIFLKRSLDHETQTLHHIIVIATDNGVPSLSNTVHVWVEVLDMNDNPPKLEQSVYTWLSEEASRGQVVTIVSASDPDAIDHNRLSYSIVGGNQQQTFSMDKDTGIISLTNLHKLVETRAHILNVSVSDGVYTSFTKVTIEMIAANQHSPEFNKHLYESRILENLPPGAIVAKVAATDKDSDYFGTVTYFIQSSLMNEKFTINNMTGEIRTKISFDREEQKVYEIPVVAVDGGGKLGFTSVRAWVSDVNDNAPTFLLPEYKACIHSNLTVNSGFLKMKAIDKDEDANALIEYSIYEREASGVRDIFTINKNTGALSLQRSALPYENQVFQFFVRATDHGSPRLHSEAPVDVYIMSPNDVPPLFERTDDKFFITESATPGTVVTRVKLVSEMPVKYKLLSGTNQFNIDSSGQITLIGQLDRESESSHVIGVLAHTESSPPLTAVAEISLQVLDYNDNKPYFDSDHYDVYIAENLKEGSLILKVHAFDADEGSNGEVLYMITGPGTEVFAIDAHTGWISTLILLDREITSSYTLTVVATDSGTPSNSNGVTVNIYLLDYNDNPPRFVQDVYTAAVNEDAIPGTVVVQVAITDLDSEATNVEYHIIRGDPHTQFDVRVTGEVYVARPVDRESIDHYHLSLFATDGKHVALTTLSIDILDANDQQPFCLKYRYKESVSEGVPPGTHILNVRAADLDLDSKLRFYLTGNGSETFILDRSSGELKTAKPLDREKLSEYSLSAHVQDKEHPEWECTSLIEISVLDLNDNPPVFPSANLTSSVLEDVAVGSLITKIHASDDDIGINRKIRYFLLDSADGHFNIAPDSGIVTLAKPLDRETKAFFNLTVKAVDLGVPQLWSVATLTVVVLDVNDNPPEFVSRSYHTTIPESAAIDTEVARVMATSLDTGMNAEIQYAIVGGNEHGKFVIDHLSGVVSIAQPLDYERAHEYLITIQAMDFGTPPLSNQATVNITVLDSNDNAPTFSKLSYSSRISEDCGIGDVVEQVSATDQDTDLNGIIRYSIERGDKHKQFSIDPNSGKVTVAEPLDREMIPNYTLQIRATDSGIPSLSSFVMLNIEVKDVNDNPPLFTQTNYTVIVQEDKRPGWPVVQLLVTDNDIAPNTGPFVFDLLAGKSRPPFRIETDGTIRTAALLSHKRESSYSLHVRVFDNGSPTLYSDTWVIVKVIEESQYPPIVTPLDIWIGSYQERWLGGEIGRIHATDQDQYDIMNYSIVNNPTLNPLFSLEPRQGVLTSSSGLDTGHYSLNVSVSDGKFTSYTTVRVVVEALWDEMLQHSYSIRVPDISPLNFILTQKKRLLKDLRLALMTDVGLISVQDTGNGDTDVLLHIKGGIDAEALNAGLQAINLPVLQLDCHCLNGAICRQRISLDSERIITIASDFVAFVAPGHTHDLYCACDLGFTGEHCETILPATQCECPPTQTCIPQPAPPGFVCAPPSPASPLCSPNHTCPPPQSPATTSPFYYNITWQYLIIGGVVASLVLLIMCCICITCRCCRNKSPRLHENDKTNSVLNPDVKRSSKLSNLEVTQCTPRPASYTSGSNNDVYNGPLNNLDTVRSYGSAGDELENAHPDYVKNLNRNANSPAHKINNDIKRISETTNRGPRRTLSCVEDDARILGGYHWDCSDWVRPNQNPLPNITEVPGSEVPDSSSFHSNDSNDDSAVEQRLLPPIDPARDLATLDEELYLTYRSEDDGVVPYGFPHCYPSQSDISTNLCDIEDSDVPT</sequence>
<dbReference type="InterPro" id="IPR002126">
    <property type="entry name" value="Cadherin-like_dom"/>
</dbReference>
<dbReference type="SMART" id="SM00112">
    <property type="entry name" value="CA"/>
    <property type="match status" value="25"/>
</dbReference>
<feature type="domain" description="Cadherin" evidence="10">
    <location>
        <begin position="823"/>
        <end position="924"/>
    </location>
</feature>
<dbReference type="PROSITE" id="PS00232">
    <property type="entry name" value="CADHERIN_1"/>
    <property type="match status" value="9"/>
</dbReference>
<feature type="domain" description="Cadherin" evidence="10">
    <location>
        <begin position="208"/>
        <end position="300"/>
    </location>
</feature>
<evidence type="ECO:0000256" key="5">
    <source>
        <dbReference type="ARBA" id="ARBA00022989"/>
    </source>
</evidence>
<keyword evidence="3" id="KW-0677">Repeat</keyword>
<dbReference type="Gene3D" id="2.10.25.10">
    <property type="entry name" value="Laminin"/>
    <property type="match status" value="1"/>
</dbReference>
<feature type="domain" description="Cadherin" evidence="10">
    <location>
        <begin position="301"/>
        <end position="399"/>
    </location>
</feature>
<feature type="domain" description="Cadherin" evidence="10">
    <location>
        <begin position="925"/>
        <end position="1029"/>
    </location>
</feature>
<dbReference type="SUPFAM" id="SSF49313">
    <property type="entry name" value="Cadherin-like"/>
    <property type="match status" value="25"/>
</dbReference>
<evidence type="ECO:0000256" key="8">
    <source>
        <dbReference type="SAM" id="MobiDB-lite"/>
    </source>
</evidence>
<evidence type="ECO:0000313" key="12">
    <source>
        <dbReference type="Proteomes" id="UP001307889"/>
    </source>
</evidence>
<feature type="domain" description="Cadherin" evidence="10">
    <location>
        <begin position="611"/>
        <end position="708"/>
    </location>
</feature>
<dbReference type="Gene3D" id="2.60.40.60">
    <property type="entry name" value="Cadherins"/>
    <property type="match status" value="25"/>
</dbReference>
<evidence type="ECO:0000256" key="3">
    <source>
        <dbReference type="ARBA" id="ARBA00022737"/>
    </source>
</evidence>
<feature type="domain" description="Cadherin" evidence="10">
    <location>
        <begin position="1660"/>
        <end position="1756"/>
    </location>
</feature>
<feature type="domain" description="Cadherin" evidence="10">
    <location>
        <begin position="4"/>
        <end position="59"/>
    </location>
</feature>
<dbReference type="InterPro" id="IPR020894">
    <property type="entry name" value="Cadherin_CS"/>
</dbReference>
<feature type="domain" description="Cadherin" evidence="10">
    <location>
        <begin position="1552"/>
        <end position="1659"/>
    </location>
</feature>
<feature type="domain" description="Cadherin" evidence="10">
    <location>
        <begin position="1241"/>
        <end position="1347"/>
    </location>
</feature>
<dbReference type="InterPro" id="IPR015919">
    <property type="entry name" value="Cadherin-like_sf"/>
</dbReference>
<feature type="domain" description="Cadherin" evidence="10">
    <location>
        <begin position="400"/>
        <end position="505"/>
    </location>
</feature>
<dbReference type="Pfam" id="PF00028">
    <property type="entry name" value="Cadherin"/>
    <property type="match status" value="22"/>
</dbReference>
<keyword evidence="4 7" id="KW-0106">Calcium</keyword>
<feature type="domain" description="Cadherin" evidence="10">
    <location>
        <begin position="1355"/>
        <end position="1448"/>
    </location>
</feature>
<feature type="domain" description="Cadherin" evidence="10">
    <location>
        <begin position="2377"/>
        <end position="2481"/>
    </location>
</feature>
<feature type="region of interest" description="Disordered" evidence="8">
    <location>
        <begin position="2825"/>
        <end position="2848"/>
    </location>
</feature>
<name>A0ABN7AJL8_9HEMI</name>
<feature type="domain" description="Cadherin" evidence="10">
    <location>
        <begin position="2167"/>
        <end position="2271"/>
    </location>
</feature>
<feature type="domain" description="Cadherin" evidence="10">
    <location>
        <begin position="2063"/>
        <end position="2166"/>
    </location>
</feature>
<evidence type="ECO:0000256" key="9">
    <source>
        <dbReference type="SAM" id="Phobius"/>
    </source>
</evidence>
<evidence type="ECO:0000256" key="6">
    <source>
        <dbReference type="ARBA" id="ARBA00023136"/>
    </source>
</evidence>